<reference evidence="2" key="2">
    <citation type="submission" date="2015-05" db="EMBL/GenBank/DDBJ databases">
        <authorList>
            <person name="Wang D.B."/>
            <person name="Wang M."/>
        </authorList>
    </citation>
    <scope>NUCLEOTIDE SEQUENCE [LARGE SCALE GENOMIC DNA]</scope>
    <source>
        <strain evidence="2">M72</strain>
    </source>
</reference>
<feature type="transmembrane region" description="Helical" evidence="1">
    <location>
        <begin position="12"/>
        <end position="43"/>
    </location>
</feature>
<dbReference type="GeneID" id="99746232"/>
<name>A0A0M6WNF6_9FIRM</name>
<evidence type="ECO:0000313" key="3">
    <source>
        <dbReference type="EMBL" id="CUM76835.1"/>
    </source>
</evidence>
<dbReference type="EMBL" id="CVRR01000019">
    <property type="protein sequence ID" value="CRL38298.1"/>
    <property type="molecule type" value="Genomic_DNA"/>
</dbReference>
<protein>
    <submittedName>
        <fullName evidence="2">Uncharacterized protein</fullName>
    </submittedName>
</protein>
<dbReference type="RefSeq" id="WP_022046587.1">
    <property type="nucleotide sequence ID" value="NZ_CP173697.1"/>
</dbReference>
<dbReference type="AlphaFoldDB" id="A0A0M6WNF6"/>
<keyword evidence="4" id="KW-1185">Reference proteome</keyword>
<evidence type="ECO:0000313" key="4">
    <source>
        <dbReference type="Proteomes" id="UP000049979"/>
    </source>
</evidence>
<keyword evidence="1" id="KW-0812">Transmembrane</keyword>
<reference evidence="4" key="1">
    <citation type="submission" date="2015-05" db="EMBL/GenBank/DDBJ databases">
        <authorList>
            <consortium name="Pathogen Informatics"/>
        </authorList>
    </citation>
    <scope>NUCLEOTIDE SEQUENCE [LARGE SCALE GENOMIC DNA]</scope>
    <source>
        <strain evidence="3 5">2789STDY5608863</strain>
        <strain evidence="4">M72</strain>
    </source>
</reference>
<proteinExistence type="predicted"/>
<dbReference type="Proteomes" id="UP000049979">
    <property type="component" value="Unassembled WGS sequence"/>
</dbReference>
<organism evidence="2 4">
    <name type="scientific">Roseburia faecis</name>
    <dbReference type="NCBI Taxonomy" id="301302"/>
    <lineage>
        <taxon>Bacteria</taxon>
        <taxon>Bacillati</taxon>
        <taxon>Bacillota</taxon>
        <taxon>Clostridia</taxon>
        <taxon>Lachnospirales</taxon>
        <taxon>Lachnospiraceae</taxon>
        <taxon>Roseburia</taxon>
    </lineage>
</organism>
<dbReference type="Proteomes" id="UP000095495">
    <property type="component" value="Unassembled WGS sequence"/>
</dbReference>
<dbReference type="STRING" id="301302.ERS852420_00545"/>
<gene>
    <name evidence="3" type="ORF">ERS852420_00545</name>
    <name evidence="2" type="ORF">M72_06351</name>
</gene>
<accession>A0A0M6WNF6</accession>
<sequence length="45" mass="5007">MKRVWGYTLFWMGIGMLIMFFVGGGLLGVLLIAGTMLVSYLLFSC</sequence>
<keyword evidence="1" id="KW-0472">Membrane</keyword>
<dbReference type="EMBL" id="CYXV01000002">
    <property type="protein sequence ID" value="CUM76835.1"/>
    <property type="molecule type" value="Genomic_DNA"/>
</dbReference>
<keyword evidence="1" id="KW-1133">Transmembrane helix</keyword>
<evidence type="ECO:0000313" key="2">
    <source>
        <dbReference type="EMBL" id="CRL38298.1"/>
    </source>
</evidence>
<evidence type="ECO:0000313" key="5">
    <source>
        <dbReference type="Proteomes" id="UP000095495"/>
    </source>
</evidence>
<evidence type="ECO:0000256" key="1">
    <source>
        <dbReference type="SAM" id="Phobius"/>
    </source>
</evidence>